<dbReference type="PANTHER" id="PTHR42194:SF1">
    <property type="entry name" value="UPF0276 PROTEIN HI_1600"/>
    <property type="match status" value="1"/>
</dbReference>
<organism evidence="2 3">
    <name type="scientific">Methyloceanibacter caenitepidi</name>
    <dbReference type="NCBI Taxonomy" id="1384459"/>
    <lineage>
        <taxon>Bacteria</taxon>
        <taxon>Pseudomonadati</taxon>
        <taxon>Pseudomonadota</taxon>
        <taxon>Alphaproteobacteria</taxon>
        <taxon>Hyphomicrobiales</taxon>
        <taxon>Hyphomicrobiaceae</taxon>
        <taxon>Methyloceanibacter</taxon>
    </lineage>
</organism>
<evidence type="ECO:0000256" key="1">
    <source>
        <dbReference type="HAMAP-Rule" id="MF_00697"/>
    </source>
</evidence>
<proteinExistence type="inferred from homology"/>
<evidence type="ECO:0000313" key="2">
    <source>
        <dbReference type="EMBL" id="BAQ18551.1"/>
    </source>
</evidence>
<dbReference type="HOGENOM" id="CLU_064263_0_0_5"/>
<dbReference type="PANTHER" id="PTHR42194">
    <property type="entry name" value="UPF0276 PROTEIN HI_1600"/>
    <property type="match status" value="1"/>
</dbReference>
<sequence length="296" mass="32379">MGRPANFGESSIPRKGGVGLKPEHYRDILDGAPDIGWFEIHAENYMGAGGPPHAYLTAIRERYPLSLHGVGLSIGGAGPLDTDHLQRLRALADRYQPALFSEHLAWSSHDTVYLNDLLPLPYTQETLTCVCEHIDEVQNAMKRPMLLENPSTYIAYAETTMEEVDFLREVVRRTGCGLLLDVNNVFVQAANHGFAACDYLDAFPVEHVGEIHLGGHAEDADEDGSLLLIDDHGRAVADPVWTLYARALARTGPVPTLIEWDNEVPAWSVLFAEAKRADDFLVACSASAVPELAAAP</sequence>
<dbReference type="Pfam" id="PF05114">
    <property type="entry name" value="MbnB_TglH_ChrH"/>
    <property type="match status" value="1"/>
</dbReference>
<dbReference type="HAMAP" id="MF_00697">
    <property type="entry name" value="UPF0276"/>
    <property type="match status" value="1"/>
</dbReference>
<dbReference type="InterPro" id="IPR036237">
    <property type="entry name" value="Xyl_isomerase-like_sf"/>
</dbReference>
<dbReference type="AlphaFoldDB" id="A0A0A8K6Y9"/>
<name>A0A0A8K6Y9_9HYPH</name>
<dbReference type="NCBIfam" id="NF003818">
    <property type="entry name" value="PRK05409.1"/>
    <property type="match status" value="1"/>
</dbReference>
<dbReference type="InterPro" id="IPR007801">
    <property type="entry name" value="MbnB/TglH/ChrH"/>
</dbReference>
<gene>
    <name evidence="2" type="ORF">GL4_3120</name>
</gene>
<dbReference type="KEGG" id="mcg:GL4_3120"/>
<evidence type="ECO:0000313" key="3">
    <source>
        <dbReference type="Proteomes" id="UP000031643"/>
    </source>
</evidence>
<dbReference type="STRING" id="1384459.GL4_3120"/>
<dbReference type="Proteomes" id="UP000031643">
    <property type="component" value="Chromosome"/>
</dbReference>
<dbReference type="SUPFAM" id="SSF51658">
    <property type="entry name" value="Xylose isomerase-like"/>
    <property type="match status" value="1"/>
</dbReference>
<reference evidence="2 3" key="1">
    <citation type="submission" date="2014-09" db="EMBL/GenBank/DDBJ databases">
        <title>Genome sequencing of Methyloceanibacter caenitepidi Gela4.</title>
        <authorList>
            <person name="Takeuchi M."/>
            <person name="Susumu S."/>
            <person name="Kamagata Y."/>
            <person name="Oshima K."/>
            <person name="Hattori M."/>
            <person name="Iwasaki W."/>
        </authorList>
    </citation>
    <scope>NUCLEOTIDE SEQUENCE [LARGE SCALE GENOMIC DNA]</scope>
    <source>
        <strain evidence="2 3">Gela4</strain>
    </source>
</reference>
<dbReference type="RefSeq" id="WP_045368746.1">
    <property type="nucleotide sequence ID" value="NZ_AP014648.1"/>
</dbReference>
<dbReference type="OrthoDB" id="9763101at2"/>
<dbReference type="EMBL" id="AP014648">
    <property type="protein sequence ID" value="BAQ18551.1"/>
    <property type="molecule type" value="Genomic_DNA"/>
</dbReference>
<dbReference type="Gene3D" id="3.20.20.150">
    <property type="entry name" value="Divalent-metal-dependent TIM barrel enzymes"/>
    <property type="match status" value="1"/>
</dbReference>
<comment type="similarity">
    <text evidence="1">Belongs to the UPF0276 family.</text>
</comment>
<accession>A0A0A8K6Y9</accession>
<protein>
    <recommendedName>
        <fullName evidence="1">UPF0276 protein GL4_3120</fullName>
    </recommendedName>
</protein>
<keyword evidence="3" id="KW-1185">Reference proteome</keyword>